<dbReference type="EMBL" id="NBTX02000004">
    <property type="protein sequence ID" value="PNL62563.1"/>
    <property type="molecule type" value="Genomic_DNA"/>
</dbReference>
<comment type="caution">
    <text evidence="2">The sequence shown here is derived from an EMBL/GenBank/DDBJ whole genome shotgun (WGS) entry which is preliminary data.</text>
</comment>
<reference evidence="2" key="1">
    <citation type="submission" date="2017-12" db="EMBL/GenBank/DDBJ databases">
        <title>FDA dAtabase for Regulatory Grade micrObial Sequences (FDA-ARGOS): Supporting development and validation of Infectious Disease Dx tests.</title>
        <authorList>
            <person name="Kerrigan L."/>
            <person name="Tallon L.J."/>
            <person name="Sadzewicz L."/>
            <person name="Sengamalay N."/>
            <person name="Ott S."/>
            <person name="Godinez A."/>
            <person name="Nagaraj S."/>
            <person name="Vavikolanu K."/>
            <person name="Vyas G."/>
            <person name="Nadendla S."/>
            <person name="Aluvathingal J."/>
            <person name="Sichtig H."/>
        </authorList>
    </citation>
    <scope>NUCLEOTIDE SEQUENCE [LARGE SCALE GENOMIC DNA]</scope>
    <source>
        <strain evidence="2">FDAARGOS_200</strain>
    </source>
</reference>
<organism evidence="2 3">
    <name type="scientific">Legionella anisa</name>
    <dbReference type="NCBI Taxonomy" id="28082"/>
    <lineage>
        <taxon>Bacteria</taxon>
        <taxon>Pseudomonadati</taxon>
        <taxon>Pseudomonadota</taxon>
        <taxon>Gammaproteobacteria</taxon>
        <taxon>Legionellales</taxon>
        <taxon>Legionellaceae</taxon>
        <taxon>Legionella</taxon>
    </lineage>
</organism>
<dbReference type="Proteomes" id="UP000192511">
    <property type="component" value="Unassembled WGS sequence"/>
</dbReference>
<proteinExistence type="predicted"/>
<feature type="compositionally biased region" description="Polar residues" evidence="1">
    <location>
        <begin position="419"/>
        <end position="438"/>
    </location>
</feature>
<keyword evidence="3" id="KW-1185">Reference proteome</keyword>
<feature type="region of interest" description="Disordered" evidence="1">
    <location>
        <begin position="416"/>
        <end position="463"/>
    </location>
</feature>
<gene>
    <name evidence="2" type="ORF">A6J39_015870</name>
</gene>
<protein>
    <recommendedName>
        <fullName evidence="4">Type IV secretion protein Dot</fullName>
    </recommendedName>
</protein>
<evidence type="ECO:0008006" key="4">
    <source>
        <dbReference type="Google" id="ProtNLM"/>
    </source>
</evidence>
<name>A0AAX0WW15_9GAMM</name>
<dbReference type="GeneID" id="98065038"/>
<accession>A0AAX0WW15</accession>
<dbReference type="RefSeq" id="WP_019234988.1">
    <property type="nucleotide sequence ID" value="NZ_CAAAHR010000023.1"/>
</dbReference>
<feature type="compositionally biased region" description="Basic and acidic residues" evidence="1">
    <location>
        <begin position="440"/>
        <end position="463"/>
    </location>
</feature>
<evidence type="ECO:0000256" key="1">
    <source>
        <dbReference type="SAM" id="MobiDB-lite"/>
    </source>
</evidence>
<sequence>MLSREERQRRELEDQRRKFVDSQVLVESIRQNLSDWQKTEMPAQYRDAHKDVTEAVGKELDRLDTVLKELDKAQVEALSPDEKGRLNEAYESLKDLNKKTTTAQLLSNAVIMTYDLSKEERVDPKSLQEVGINSVRVAWNLATDLAFDKSTSLTEKMIGFAKACGNGVIGMCQGALQGFEEGKGFFDTIKNMVTGSFEQGMGGYNKSLATSLLGEKERGKQIISDLRSAHDKVAQELENDPDNPIKQARKAIIDEEARYLDDLEEDLNNSEGEKLSKTVGSLELLQLSNAGTSLQSSGLSFLHRLVLGDDKKLDPGLVEKLGKDTVNITRNINQILDDSSKSMPSKLWDMTKAYASAAGDGITAFIKGFEGGGSLKEKYVNAVEKGFSTFMDKFSKALDKSNAPKKSDTEIEMSLMSAPKSTQKTIPQGTTLPPSNELLSPREKESTKVGTVKEERDLSIKHN</sequence>
<dbReference type="AlphaFoldDB" id="A0AAX0WW15"/>
<evidence type="ECO:0000313" key="3">
    <source>
        <dbReference type="Proteomes" id="UP000192511"/>
    </source>
</evidence>
<evidence type="ECO:0000313" key="2">
    <source>
        <dbReference type="EMBL" id="PNL62563.1"/>
    </source>
</evidence>